<accession>A0A7S3VSG3</accession>
<feature type="region of interest" description="Disordered" evidence="6">
    <location>
        <begin position="1410"/>
        <end position="1448"/>
    </location>
</feature>
<dbReference type="PANTHER" id="PTHR12341:SF7">
    <property type="entry name" value="5'-3' EXORIBONUCLEASE 1"/>
    <property type="match status" value="1"/>
</dbReference>
<dbReference type="GO" id="GO:0005634">
    <property type="term" value="C:nucleus"/>
    <property type="evidence" value="ECO:0007669"/>
    <property type="project" value="TreeGrafter"/>
</dbReference>
<dbReference type="GO" id="GO:0003723">
    <property type="term" value="F:RNA binding"/>
    <property type="evidence" value="ECO:0007669"/>
    <property type="project" value="UniProtKB-KW"/>
</dbReference>
<evidence type="ECO:0000256" key="3">
    <source>
        <dbReference type="ARBA" id="ARBA00022839"/>
    </source>
</evidence>
<evidence type="ECO:0000256" key="5">
    <source>
        <dbReference type="PIRNR" id="PIRNR006743"/>
    </source>
</evidence>
<dbReference type="Gene3D" id="2.170.260.40">
    <property type="match status" value="1"/>
</dbReference>
<reference evidence="12" key="1">
    <citation type="submission" date="2021-01" db="EMBL/GenBank/DDBJ databases">
        <authorList>
            <person name="Corre E."/>
            <person name="Pelletier E."/>
            <person name="Niang G."/>
            <person name="Scheremetjew M."/>
            <person name="Finn R."/>
            <person name="Kale V."/>
            <person name="Holt S."/>
            <person name="Cochrane G."/>
            <person name="Meng A."/>
            <person name="Brown T."/>
            <person name="Cohen L."/>
        </authorList>
    </citation>
    <scope>NUCLEOTIDE SEQUENCE</scope>
    <source>
        <strain evidence="12">CCMP1320</strain>
    </source>
</reference>
<feature type="compositionally biased region" description="Polar residues" evidence="6">
    <location>
        <begin position="1552"/>
        <end position="1563"/>
    </location>
</feature>
<dbReference type="InterPro" id="IPR041106">
    <property type="entry name" value="XRN1_D2_D3"/>
</dbReference>
<evidence type="ECO:0000259" key="9">
    <source>
        <dbReference type="Pfam" id="PF18129"/>
    </source>
</evidence>
<dbReference type="Pfam" id="PF03159">
    <property type="entry name" value="XRN_N"/>
    <property type="match status" value="1"/>
</dbReference>
<feature type="compositionally biased region" description="Polar residues" evidence="6">
    <location>
        <begin position="1263"/>
        <end position="1281"/>
    </location>
</feature>
<dbReference type="GO" id="GO:0005737">
    <property type="term" value="C:cytoplasm"/>
    <property type="evidence" value="ECO:0007669"/>
    <property type="project" value="UniProtKB-SubCell"/>
</dbReference>
<dbReference type="GO" id="GO:0000956">
    <property type="term" value="P:nuclear-transcribed mRNA catabolic process"/>
    <property type="evidence" value="ECO:0007669"/>
    <property type="project" value="InterPro"/>
</dbReference>
<feature type="compositionally biased region" description="Low complexity" evidence="6">
    <location>
        <begin position="1522"/>
        <end position="1548"/>
    </location>
</feature>
<comment type="subcellular location">
    <subcellularLocation>
        <location evidence="5">Cytoplasm</location>
    </subcellularLocation>
</comment>
<dbReference type="Pfam" id="PF18332">
    <property type="entry name" value="XRN1_D1"/>
    <property type="match status" value="1"/>
</dbReference>
<dbReference type="PANTHER" id="PTHR12341">
    <property type="entry name" value="5'-&gt;3' EXORIBONUCLEASE"/>
    <property type="match status" value="1"/>
</dbReference>
<evidence type="ECO:0000256" key="4">
    <source>
        <dbReference type="ARBA" id="ARBA00038299"/>
    </source>
</evidence>
<keyword evidence="5" id="KW-0694">RNA-binding</keyword>
<evidence type="ECO:0000259" key="10">
    <source>
        <dbReference type="Pfam" id="PF18332"/>
    </source>
</evidence>
<feature type="domain" description="Exoribonuclease Xrn1 D2/D3" evidence="11">
    <location>
        <begin position="946"/>
        <end position="1084"/>
    </location>
</feature>
<name>A0A7S3VSG3_DUNTE</name>
<keyword evidence="5" id="KW-0963">Cytoplasm</keyword>
<feature type="region of interest" description="Disordered" evidence="6">
    <location>
        <begin position="1303"/>
        <end position="1390"/>
    </location>
</feature>
<dbReference type="InterPro" id="IPR041385">
    <property type="entry name" value="SH3_12"/>
</dbReference>
<organism evidence="12">
    <name type="scientific">Dunaliella tertiolecta</name>
    <name type="common">Green alga</name>
    <dbReference type="NCBI Taxonomy" id="3047"/>
    <lineage>
        <taxon>Eukaryota</taxon>
        <taxon>Viridiplantae</taxon>
        <taxon>Chlorophyta</taxon>
        <taxon>core chlorophytes</taxon>
        <taxon>Chlorophyceae</taxon>
        <taxon>CS clade</taxon>
        <taxon>Chlamydomonadales</taxon>
        <taxon>Dunaliellaceae</taxon>
        <taxon>Dunaliella</taxon>
    </lineage>
</organism>
<feature type="domain" description="Xrn1 N-terminal" evidence="7">
    <location>
        <begin position="1"/>
        <end position="224"/>
    </location>
</feature>
<proteinExistence type="inferred from homology"/>
<feature type="compositionally biased region" description="Low complexity" evidence="6">
    <location>
        <begin position="1632"/>
        <end position="1642"/>
    </location>
</feature>
<dbReference type="InterPro" id="IPR016494">
    <property type="entry name" value="5_3_exoribonuclease_1"/>
</dbReference>
<comment type="similarity">
    <text evidence="4 5">Belongs to the 5'-3' exonuclease family.</text>
</comment>
<gene>
    <name evidence="12" type="ORF">DTER00134_LOCUS17907</name>
</gene>
<keyword evidence="1 5" id="KW-0540">Nuclease</keyword>
<dbReference type="EMBL" id="HBIP01029623">
    <property type="protein sequence ID" value="CAE0502834.1"/>
    <property type="molecule type" value="Transcribed_RNA"/>
</dbReference>
<feature type="region of interest" description="Disordered" evidence="6">
    <location>
        <begin position="1464"/>
        <end position="1685"/>
    </location>
</feature>
<dbReference type="InterPro" id="IPR004859">
    <property type="entry name" value="Xrn1_N"/>
</dbReference>
<dbReference type="Pfam" id="PF18334">
    <property type="entry name" value="XRN1_D2_D3"/>
    <property type="match status" value="1"/>
</dbReference>
<feature type="compositionally biased region" description="Low complexity" evidence="6">
    <location>
        <begin position="1305"/>
        <end position="1320"/>
    </location>
</feature>
<dbReference type="GO" id="GO:0004534">
    <property type="term" value="F:5'-3' RNA exonuclease activity"/>
    <property type="evidence" value="ECO:0007669"/>
    <property type="project" value="TreeGrafter"/>
</dbReference>
<evidence type="ECO:0000259" key="8">
    <source>
        <dbReference type="Pfam" id="PF17846"/>
    </source>
</evidence>
<dbReference type="Gene3D" id="3.40.50.12390">
    <property type="match status" value="2"/>
</dbReference>
<keyword evidence="3 5" id="KW-0269">Exonuclease</keyword>
<keyword evidence="2 5" id="KW-0378">Hydrolase</keyword>
<feature type="compositionally biased region" description="Low complexity" evidence="6">
    <location>
        <begin position="1497"/>
        <end position="1512"/>
    </location>
</feature>
<sequence>MGIPKFYRWLSERYPLVNKTIASSEGPPVVDALYLDMNGIIHNCTHANQQEIKLTKEEMIVRMFDYISKLVQIIKPQKLLFMAIDGVAPRAKMNQQRSRRFKAAKDRLEAEKEILRKGEPLPEMTFDSNCITPGTVFMDELGSHLRFFIRKKIAEDPLWQGPRIVFSGHDVPGEGEHKIMEYIRWEKRLPNYQPNQRHCLYGLDADLIMLSLVTHEPHFFLLREVVSYTGGNRGQPAREVLENPCAENFVLFHIGLLREYLELEFSNVPTPGFSLDLERIVDDFVLFCMLIGNDFLPALPTLDINEGALNNIMAIYKELLPTMGGYITYAGDLDRGRLEQLLARVGALELEVLEERAADAEYFENKRRKNNDRGLGRGNGRPAPPLRPTPAADKEVSGSNGGSGGVGEEGEEEEEGVKSTLLGALEDEEEEEAAAPAEPTMMSKEARQLMMSGLGVKGLELWKERWYSEKLGLRPDERRVVVQHYIEGLHWVLEYYYRGVASWNWFYPHHHAPMASDMNNLGEIEVSFTQGKPFRPFEQLLGVLPAPSSGLLPAPYKPLMEDANSPIIDFYPLTFEVDLEGKRAAWEGIVKIPFVDEARLLSAADTITKHHLAPHEAKRNEAGQILVFGKQEGSQEREYCTSTLPKIFKDVHRPDSQLRKRPIPPALPAGSKGFVPALVPGTTTGIHSPPGFSTLKTMKVHGSLRNIGVNVLGTPSKKESYVLNLQDLRKILPDINAAAVAPILLGARCYVNWPHLQEALIVRVSDEMESWSCTPGEREHKHKLWDAHEAGQWQQECAHLVNTTLTRCGVDVGRCDLIVHVRICKGYIRHPDGTIQRQLAAEEANYPLQGVVRERPASMQADGAADTPKAADLKEGMQVIFLGKQHFGCAATILPRLGDGLDRHGMAAGKGGLFRVAVQPFAASSSSSQGNSGIDPVQQVAKRIVAAHEPTYIHSSEVARRKRFNPRVLGRITGNVWFTEGADRYNLGLLVKEASRGLCVPGYVHPTTDGNGWMYSNAMVKVLEEYRERHGWVLDALDAKSGSSEPGGGSIRLADIMPDVNPEDRRARAEGVAKWVKKLPLASRPLVKTSVKILMEEGVLALQRAMPTLKPLPPVELESVSPQLLLPPYTPGPDQLKSFMQGGHFELGDRVVSVLKEGVPPFGFHGTVIGVYEEALEVMFDSEFVGGGTLNGRVTGKHGAFVQKDMVINKTTRGGTLSAAAATAAPANSSRLPATSRPASARIQVSAAQASTTASSAPKLLTRPTTCAPSALSSKPKQTVPPSAAAPTAMANPCVQAAIASLPQTGAARSTSATTTTTTTINNMSKDSRPHSAASPSAAAAAAAPLQSTTPSTQHHHQERPRVAKGPDSGPGFGAIAGGSARSGATSPPVPIDARKAAAFAALDTAKKAAVAQGPTTGPPSTMTLQQQQQRRPHSTTTSTMPQLTPYTPATLAPTVQLIPAHMASQHAHAATSAAATKQQYQHGQPPPHPHAHAHGLHANGTPPLGASLPLSPQQPPPPPSAKLLSKAIGAATGAPRGVGARPPGHRAVPSTPGSYDTTSHTNGAGKFHKEPQQQQQQQHHHHAPKKVFVPVTPHQPQHLQQHHHYPPPTAVPGRPAHAPAPPPPPPPMPPHAASIPPLSFSVPPPPSLPPSLQQQKSSAPPPNAAGQALLARLRAGGAGSNTSH</sequence>
<evidence type="ECO:0000313" key="12">
    <source>
        <dbReference type="EMBL" id="CAE0502834.1"/>
    </source>
</evidence>
<dbReference type="CDD" id="cd18673">
    <property type="entry name" value="PIN_XRN1-2-like"/>
    <property type="match status" value="1"/>
</dbReference>
<dbReference type="Gene3D" id="1.25.40.1050">
    <property type="match status" value="1"/>
</dbReference>
<feature type="region of interest" description="Disordered" evidence="6">
    <location>
        <begin position="1252"/>
        <end position="1287"/>
    </location>
</feature>
<feature type="domain" description="Xrn1 helical" evidence="8">
    <location>
        <begin position="275"/>
        <end position="636"/>
    </location>
</feature>
<feature type="compositionally biased region" description="Polar residues" evidence="6">
    <location>
        <begin position="1414"/>
        <end position="1441"/>
    </location>
</feature>
<dbReference type="InterPro" id="IPR047008">
    <property type="entry name" value="XRN1_SH3_sf"/>
</dbReference>
<dbReference type="Pfam" id="PF18129">
    <property type="entry name" value="SH3_12"/>
    <property type="match status" value="1"/>
</dbReference>
<dbReference type="InterPro" id="IPR047007">
    <property type="entry name" value="XRN1_D1_sf"/>
</dbReference>
<feature type="compositionally biased region" description="Low complexity" evidence="6">
    <location>
        <begin position="1332"/>
        <end position="1345"/>
    </location>
</feature>
<evidence type="ECO:0000259" key="11">
    <source>
        <dbReference type="Pfam" id="PF18334"/>
    </source>
</evidence>
<evidence type="ECO:0000259" key="7">
    <source>
        <dbReference type="Pfam" id="PF03159"/>
    </source>
</evidence>
<feature type="compositionally biased region" description="Pro residues" evidence="6">
    <location>
        <begin position="1619"/>
        <end position="1631"/>
    </location>
</feature>
<dbReference type="InterPro" id="IPR027073">
    <property type="entry name" value="5_3_exoribonuclease"/>
</dbReference>
<evidence type="ECO:0000256" key="1">
    <source>
        <dbReference type="ARBA" id="ARBA00022722"/>
    </source>
</evidence>
<dbReference type="Pfam" id="PF17846">
    <property type="entry name" value="XRN_M"/>
    <property type="match status" value="1"/>
</dbReference>
<dbReference type="InterPro" id="IPR040992">
    <property type="entry name" value="XRN1_D1"/>
</dbReference>
<evidence type="ECO:0000256" key="6">
    <source>
        <dbReference type="SAM" id="MobiDB-lite"/>
    </source>
</evidence>
<dbReference type="Gene3D" id="2.30.30.750">
    <property type="match status" value="1"/>
</dbReference>
<feature type="compositionally biased region" description="Basic and acidic residues" evidence="6">
    <location>
        <begin position="364"/>
        <end position="375"/>
    </location>
</feature>
<dbReference type="EC" id="3.1.13.-" evidence="5"/>
<feature type="compositionally biased region" description="Low complexity" evidence="6">
    <location>
        <begin position="1651"/>
        <end position="1676"/>
    </location>
</feature>
<feature type="compositionally biased region" description="Low complexity" evidence="6">
    <location>
        <begin position="1464"/>
        <end position="1484"/>
    </location>
</feature>
<evidence type="ECO:0000256" key="2">
    <source>
        <dbReference type="ARBA" id="ARBA00022801"/>
    </source>
</evidence>
<dbReference type="PIRSF" id="PIRSF006743">
    <property type="entry name" value="Exonuclease_Xnr1"/>
    <property type="match status" value="1"/>
</dbReference>
<feature type="domain" description="5'-3' exoribonuclease 1 SH3-like" evidence="9">
    <location>
        <begin position="1144"/>
        <end position="1209"/>
    </location>
</feature>
<feature type="domain" description="5'-3' exoribonuclease 1 D1" evidence="10">
    <location>
        <begin position="678"/>
        <end position="854"/>
    </location>
</feature>
<feature type="region of interest" description="Disordered" evidence="6">
    <location>
        <begin position="364"/>
        <end position="418"/>
    </location>
</feature>
<feature type="compositionally biased region" description="Low complexity" evidence="6">
    <location>
        <begin position="1378"/>
        <end position="1387"/>
    </location>
</feature>
<dbReference type="InterPro" id="IPR041412">
    <property type="entry name" value="Xrn1_helical"/>
</dbReference>
<protein>
    <recommendedName>
        <fullName evidence="5">5'-3' exoribonuclease 1</fullName>
        <ecNumber evidence="5">3.1.13.-</ecNumber>
    </recommendedName>
</protein>